<feature type="region of interest" description="Disordered" evidence="1">
    <location>
        <begin position="1"/>
        <end position="103"/>
    </location>
</feature>
<organism evidence="2 3">
    <name type="scientific">Gomphillus americanus</name>
    <dbReference type="NCBI Taxonomy" id="1940652"/>
    <lineage>
        <taxon>Eukaryota</taxon>
        <taxon>Fungi</taxon>
        <taxon>Dikarya</taxon>
        <taxon>Ascomycota</taxon>
        <taxon>Pezizomycotina</taxon>
        <taxon>Lecanoromycetes</taxon>
        <taxon>OSLEUM clade</taxon>
        <taxon>Ostropomycetidae</taxon>
        <taxon>Ostropales</taxon>
        <taxon>Graphidaceae</taxon>
        <taxon>Gomphilloideae</taxon>
        <taxon>Gomphillus</taxon>
    </lineage>
</organism>
<feature type="compositionally biased region" description="Low complexity" evidence="1">
    <location>
        <begin position="39"/>
        <end position="54"/>
    </location>
</feature>
<feature type="compositionally biased region" description="Polar residues" evidence="1">
    <location>
        <begin position="260"/>
        <end position="286"/>
    </location>
</feature>
<feature type="compositionally biased region" description="Basic and acidic residues" evidence="1">
    <location>
        <begin position="80"/>
        <end position="103"/>
    </location>
</feature>
<feature type="compositionally biased region" description="Polar residues" evidence="1">
    <location>
        <begin position="393"/>
        <end position="404"/>
    </location>
</feature>
<evidence type="ECO:0000313" key="2">
    <source>
        <dbReference type="EMBL" id="CAF9921620.1"/>
    </source>
</evidence>
<sequence>MSTPHRGLPPPLGMTLPNPNPMSDRGHPPPPPPPPPPSQQQQQQHPSSLQQNQPMGQLPAPPSTQWPGSADAMRDWLAAKAEEDKRKQEEERTRQETLRLEQRKIEQSMLRESLQGGIPPHMVPIVFAGMGGGNLANAGIEWAQYYMSQMTVQAHPISQAQLPPPPPPQQPPQQHQQQQPQQQGSPDLRRDRSYTGPQPNPYAAHQPPQSRGYPFDGTRPGQAQIQAGPTSVPRPSASSLSRLNTGEMSIHQPPSAGSALPTQQSHPPSQAEPTAQSTPNSTSNSIYFHHWVPPNNAKEAGSPSDFTHSPKKRKTISHGKSPETSPAFSHPTSAGRHIRALSTQKSEASTDSSRGSGPAAGQMMGNRSRPVSRHRQPSLSSVVDSGVRRGSSQRESSQTVSPSDEYSRKRSRSGSPRQDS</sequence>
<feature type="compositionally biased region" description="Low complexity" evidence="1">
    <location>
        <begin position="172"/>
        <end position="183"/>
    </location>
</feature>
<feature type="compositionally biased region" description="Pro residues" evidence="1">
    <location>
        <begin position="28"/>
        <end position="38"/>
    </location>
</feature>
<feature type="compositionally biased region" description="Low complexity" evidence="1">
    <location>
        <begin position="378"/>
        <end position="390"/>
    </location>
</feature>
<dbReference type="EMBL" id="CAJPDQ010000017">
    <property type="protein sequence ID" value="CAF9921620.1"/>
    <property type="molecule type" value="Genomic_DNA"/>
</dbReference>
<comment type="caution">
    <text evidence="2">The sequence shown here is derived from an EMBL/GenBank/DDBJ whole genome shotgun (WGS) entry which is preliminary data.</text>
</comment>
<dbReference type="AlphaFoldDB" id="A0A8H3INF8"/>
<protein>
    <submittedName>
        <fullName evidence="2">Uncharacterized protein</fullName>
    </submittedName>
</protein>
<keyword evidence="3" id="KW-1185">Reference proteome</keyword>
<proteinExistence type="predicted"/>
<evidence type="ECO:0000313" key="3">
    <source>
        <dbReference type="Proteomes" id="UP000664169"/>
    </source>
</evidence>
<reference evidence="2" key="1">
    <citation type="submission" date="2021-03" db="EMBL/GenBank/DDBJ databases">
        <authorList>
            <person name="Tagirdzhanova G."/>
        </authorList>
    </citation>
    <scope>NUCLEOTIDE SEQUENCE</scope>
</reference>
<accession>A0A8H3INF8</accession>
<feature type="region of interest" description="Disordered" evidence="1">
    <location>
        <begin position="156"/>
        <end position="420"/>
    </location>
</feature>
<feature type="compositionally biased region" description="Pro residues" evidence="1">
    <location>
        <begin position="162"/>
        <end position="171"/>
    </location>
</feature>
<feature type="compositionally biased region" description="Polar residues" evidence="1">
    <location>
        <begin position="341"/>
        <end position="355"/>
    </location>
</feature>
<name>A0A8H3INF8_9LECA</name>
<feature type="compositionally biased region" description="Polar residues" evidence="1">
    <location>
        <begin position="236"/>
        <end position="247"/>
    </location>
</feature>
<feature type="compositionally biased region" description="Polar residues" evidence="1">
    <location>
        <begin position="322"/>
        <end position="332"/>
    </location>
</feature>
<dbReference type="OrthoDB" id="20105at2759"/>
<gene>
    <name evidence="2" type="ORF">GOMPHAMPRED_002337</name>
</gene>
<evidence type="ECO:0000256" key="1">
    <source>
        <dbReference type="SAM" id="MobiDB-lite"/>
    </source>
</evidence>
<dbReference type="Proteomes" id="UP000664169">
    <property type="component" value="Unassembled WGS sequence"/>
</dbReference>